<proteinExistence type="predicted"/>
<dbReference type="PANTHER" id="PTHR38887">
    <property type="entry name" value="CHROMOSOME 21, WHOLE GENOME SHOTGUN SEQUENCE"/>
    <property type="match status" value="1"/>
</dbReference>
<feature type="coiled-coil region" evidence="1">
    <location>
        <begin position="396"/>
        <end position="430"/>
    </location>
</feature>
<dbReference type="Proteomes" id="UP000030106">
    <property type="component" value="Unassembled WGS sequence"/>
</dbReference>
<dbReference type="HOGENOM" id="CLU_023303_2_1_1"/>
<reference evidence="3 4" key="1">
    <citation type="submission" date="2012-10" db="EMBL/GenBank/DDBJ databases">
        <title>Genome sequencing and analysis of entomopathogenic fungi Beauveria bassiana D1-5.</title>
        <authorList>
            <person name="Li Q."/>
            <person name="Wang L."/>
            <person name="Zhang Z."/>
            <person name="Wang Q."/>
            <person name="Ren J."/>
            <person name="Wang M."/>
            <person name="Xu W."/>
            <person name="Wang J."/>
            <person name="Lu Y."/>
            <person name="Du Q."/>
            <person name="Sun Z."/>
        </authorList>
    </citation>
    <scope>NUCLEOTIDE SEQUENCE [LARGE SCALE GENOMIC DNA]</scope>
    <source>
        <strain evidence="3 4">D1-5</strain>
    </source>
</reference>
<accession>A0A0A2VPI1</accession>
<protein>
    <submittedName>
        <fullName evidence="3">Uncharacterized protein</fullName>
    </submittedName>
</protein>
<evidence type="ECO:0000256" key="2">
    <source>
        <dbReference type="SAM" id="MobiDB-lite"/>
    </source>
</evidence>
<feature type="region of interest" description="Disordered" evidence="2">
    <location>
        <begin position="1"/>
        <end position="95"/>
    </location>
</feature>
<name>A0A0A2VPI1_BEABA</name>
<dbReference type="AlphaFoldDB" id="A0A0A2VPI1"/>
<organism evidence="3 4">
    <name type="scientific">Beauveria bassiana D1-5</name>
    <dbReference type="NCBI Taxonomy" id="1245745"/>
    <lineage>
        <taxon>Eukaryota</taxon>
        <taxon>Fungi</taxon>
        <taxon>Dikarya</taxon>
        <taxon>Ascomycota</taxon>
        <taxon>Pezizomycotina</taxon>
        <taxon>Sordariomycetes</taxon>
        <taxon>Hypocreomycetidae</taxon>
        <taxon>Hypocreales</taxon>
        <taxon>Cordycipitaceae</taxon>
        <taxon>Beauveria</taxon>
    </lineage>
</organism>
<gene>
    <name evidence="3" type="ORF">BBAD15_g6433</name>
</gene>
<dbReference type="OrthoDB" id="3433125at2759"/>
<evidence type="ECO:0000313" key="4">
    <source>
        <dbReference type="Proteomes" id="UP000030106"/>
    </source>
</evidence>
<keyword evidence="1" id="KW-0175">Coiled coil</keyword>
<feature type="compositionally biased region" description="Low complexity" evidence="2">
    <location>
        <begin position="1"/>
        <end position="15"/>
    </location>
</feature>
<dbReference type="eggNOG" id="ENOG502SF4Z">
    <property type="taxonomic scope" value="Eukaryota"/>
</dbReference>
<feature type="compositionally biased region" description="Basic and acidic residues" evidence="2">
    <location>
        <begin position="32"/>
        <end position="49"/>
    </location>
</feature>
<comment type="caution">
    <text evidence="3">The sequence shown here is derived from an EMBL/GenBank/DDBJ whole genome shotgun (WGS) entry which is preliminary data.</text>
</comment>
<dbReference type="STRING" id="1245745.A0A0A2VPI1"/>
<sequence>MSKAAYYAQSSAPPQYSQPPPQYSRRQPLSYGRDDYYEEEQRRHQERSRYSSQANYDFAPPRGPPPSQRRYDDYAPPQGPPPRGYSNGHDYAYDNQYGSNQQLQQYNRRPQSPQMAPGPLSLPVVIPQQRPGSPERGFMAAYAPMLESAGLDQRTFMSFLDEFNTAVQGNKYLAGVQVVSFGVGFTPEIITTCVATAVQLGAYAANKGFVKHKTNSTLDKFNKEVFGPRGLFCMIMKYDPIGQDPYLAEKAANGGTLNKLSGNGQKSWSKDPVSGTREGINALPTAVAPLIYMDERRAHKEYLANDGKVSPERSPVDKATTTKQKAKNAFENFNDYLDRRARAKYASENQGDILNTPLTKGFSNKFLDPNSSMNNGGLLGFISGGAFAQDPETRRIKKLKSIAEEEERLYKEYQERVDQVQQQRQSTRETERQIKYIDRDYQPRFAEFRQKRRELEMGPERSIKDNILYLTIVNRPSDSQLAAATDKINHGHLMPGGPQGQVL</sequence>
<dbReference type="InterPro" id="IPR053221">
    <property type="entry name" value="Burnettramic_acid_biosynth"/>
</dbReference>
<dbReference type="EMBL" id="ANFO01000599">
    <property type="protein sequence ID" value="KGQ08242.1"/>
    <property type="molecule type" value="Genomic_DNA"/>
</dbReference>
<dbReference type="PANTHER" id="PTHR38887:SF1">
    <property type="entry name" value="RAS MODIFICATION PROTEIN ERF4"/>
    <property type="match status" value="1"/>
</dbReference>
<evidence type="ECO:0000313" key="3">
    <source>
        <dbReference type="EMBL" id="KGQ08242.1"/>
    </source>
</evidence>
<evidence type="ECO:0000256" key="1">
    <source>
        <dbReference type="SAM" id="Coils"/>
    </source>
</evidence>